<dbReference type="SUPFAM" id="SSF53756">
    <property type="entry name" value="UDP-Glycosyltransferase/glycogen phosphorylase"/>
    <property type="match status" value="1"/>
</dbReference>
<dbReference type="Gene3D" id="3.40.50.2000">
    <property type="entry name" value="Glycogen Phosphorylase B"/>
    <property type="match status" value="1"/>
</dbReference>
<name>A0ABX8BXV8_9ACTN</name>
<reference evidence="2" key="1">
    <citation type="submission" date="2021-05" db="EMBL/GenBank/DDBJ databases">
        <title>Direct Submission.</title>
        <authorList>
            <person name="Li K."/>
            <person name="Gao J."/>
        </authorList>
    </citation>
    <scope>NUCLEOTIDE SEQUENCE [LARGE SCALE GENOMIC DNA]</scope>
    <source>
        <strain evidence="2">HDS12</strain>
    </source>
</reference>
<accession>A0ABX8BXV8</accession>
<evidence type="ECO:0000313" key="1">
    <source>
        <dbReference type="EMBL" id="QUX26904.1"/>
    </source>
</evidence>
<evidence type="ECO:0000313" key="2">
    <source>
        <dbReference type="Proteomes" id="UP000678016"/>
    </source>
</evidence>
<keyword evidence="2" id="KW-1185">Reference proteome</keyword>
<dbReference type="RefSeq" id="WP_212639994.1">
    <property type="nucleotide sequence ID" value="NZ_CP074132.1"/>
</dbReference>
<gene>
    <name evidence="1" type="ORF">KGD83_16185</name>
</gene>
<proteinExistence type="predicted"/>
<organism evidence="1 2">
    <name type="scientific">Nocardiopsis akebiae</name>
    <dbReference type="NCBI Taxonomy" id="2831968"/>
    <lineage>
        <taxon>Bacteria</taxon>
        <taxon>Bacillati</taxon>
        <taxon>Actinomycetota</taxon>
        <taxon>Actinomycetes</taxon>
        <taxon>Streptosporangiales</taxon>
        <taxon>Nocardiopsidaceae</taxon>
        <taxon>Nocardiopsis</taxon>
    </lineage>
</organism>
<sequence length="404" mass="43744">MRRAVALVEPATEHAGHWQHALTHLARAAATAGHQVAVITLNGMPAHVHTLLQEHGVRVATRPEGVKARLLLALGKGAQRSAARARHLPHRRLPHQVTLVARCLTEAASLHTARHLLGRTPETAVILTASEALHDLARALSRTPHLRVVHEVNTTEDRIVRALGRLAPPRRVLALCPTRSVEDEVRELFPALRTAVHPFALANPDERISPSERTRARQTLGLPEREAVLCLVGGWWPHKDMATVTTALEHLTQPLHVVVAGSPTDPDLLDRMARAPGVDLRALHGPLNPADIRQVYAASSFTAVIRCPGVGKESGLVADCARFGVPLLLSDHDPDLTGRVRTWATVVPPQDPVALAHAIDEAATHPPLTPPPTAVEDLGLRTPARMLALLQSLATEEEQSCPHR</sequence>
<dbReference type="EMBL" id="CP074132">
    <property type="protein sequence ID" value="QUX26904.1"/>
    <property type="molecule type" value="Genomic_DNA"/>
</dbReference>
<dbReference type="Proteomes" id="UP000678016">
    <property type="component" value="Chromosome"/>
</dbReference>
<protein>
    <submittedName>
        <fullName evidence="1">Glycosyltransferase</fullName>
    </submittedName>
</protein>